<dbReference type="EMBL" id="BMEV01000002">
    <property type="protein sequence ID" value="GGH68690.1"/>
    <property type="molecule type" value="Genomic_DNA"/>
</dbReference>
<dbReference type="InterPro" id="IPR047175">
    <property type="entry name" value="CotS-like"/>
</dbReference>
<evidence type="ECO:0000313" key="2">
    <source>
        <dbReference type="Proteomes" id="UP000602050"/>
    </source>
</evidence>
<dbReference type="GO" id="GO:0042601">
    <property type="term" value="C:endospore-forming forespore"/>
    <property type="evidence" value="ECO:0007669"/>
    <property type="project" value="TreeGrafter"/>
</dbReference>
<sequence>MGGNNVEEWLTAVLSAYGLHQVSATKISGNLYKIEDGFQAYALKKSRLSDKELDFFSHVYWLANSLQLRSILPVYLTTDGQIVYKWQKHYFYLTPWLESTRPFRDKEIQDFYKNIATIHSKTKRPRKIELQSFKDSFLSYQTYCKDCQIHLERYVQLFEQKEYMSPFELLVCTQYRDVAYAFFELNKRLKQFLHEDTAFTWSSSLCHMNLKISHLFDSYIINWESARLENAAADLAVFFRNETKKHGRFGELLQQNFHAYMNVNKLTEKELQLLLIYLLSISNYLSVIQQYVSKTSQETMVEQIIRLQHEYRNILFGIQFSQYVEKEFETVSAEDINL</sequence>
<accession>A0A8J3EIS2</accession>
<reference evidence="1" key="1">
    <citation type="journal article" date="2014" name="Int. J. Syst. Evol. Microbiol.">
        <title>Complete genome sequence of Corynebacterium casei LMG S-19264T (=DSM 44701T), isolated from a smear-ripened cheese.</title>
        <authorList>
            <consortium name="US DOE Joint Genome Institute (JGI-PGF)"/>
            <person name="Walter F."/>
            <person name="Albersmeier A."/>
            <person name="Kalinowski J."/>
            <person name="Ruckert C."/>
        </authorList>
    </citation>
    <scope>NUCLEOTIDE SEQUENCE</scope>
    <source>
        <strain evidence="1">CGMCC 1.12360</strain>
    </source>
</reference>
<proteinExistence type="predicted"/>
<dbReference type="PANTHER" id="PTHR39179:SF3">
    <property type="entry name" value="COTS-RELATED PROTEIN"/>
    <property type="match status" value="1"/>
</dbReference>
<reference evidence="1" key="2">
    <citation type="submission" date="2020-09" db="EMBL/GenBank/DDBJ databases">
        <authorList>
            <person name="Sun Q."/>
            <person name="Zhou Y."/>
        </authorList>
    </citation>
    <scope>NUCLEOTIDE SEQUENCE</scope>
    <source>
        <strain evidence="1">CGMCC 1.12360</strain>
    </source>
</reference>
<dbReference type="InterPro" id="IPR011009">
    <property type="entry name" value="Kinase-like_dom_sf"/>
</dbReference>
<keyword evidence="2" id="KW-1185">Reference proteome</keyword>
<comment type="caution">
    <text evidence="1">The sequence shown here is derived from an EMBL/GenBank/DDBJ whole genome shotgun (WGS) entry which is preliminary data.</text>
</comment>
<dbReference type="PANTHER" id="PTHR39179">
    <property type="entry name" value="SPORE COAT PROTEIN I"/>
    <property type="match status" value="1"/>
</dbReference>
<dbReference type="Proteomes" id="UP000602050">
    <property type="component" value="Unassembled WGS sequence"/>
</dbReference>
<evidence type="ECO:0000313" key="1">
    <source>
        <dbReference type="EMBL" id="GGH68690.1"/>
    </source>
</evidence>
<dbReference type="Gene3D" id="3.90.1200.10">
    <property type="match status" value="1"/>
</dbReference>
<name>A0A8J3EIS2_9BACI</name>
<protein>
    <recommendedName>
        <fullName evidence="3">Spore coat protein YsxE</fullName>
    </recommendedName>
</protein>
<organism evidence="1 2">
    <name type="scientific">Compostibacillus humi</name>
    <dbReference type="NCBI Taxonomy" id="1245525"/>
    <lineage>
        <taxon>Bacteria</taxon>
        <taxon>Bacillati</taxon>
        <taxon>Bacillota</taxon>
        <taxon>Bacilli</taxon>
        <taxon>Bacillales</taxon>
        <taxon>Bacillaceae</taxon>
        <taxon>Compostibacillus</taxon>
    </lineage>
</organism>
<dbReference type="AlphaFoldDB" id="A0A8J3EIS2"/>
<gene>
    <name evidence="1" type="ORF">GCM10010978_01920</name>
</gene>
<dbReference type="Gene3D" id="3.30.200.20">
    <property type="entry name" value="Phosphorylase Kinase, domain 1"/>
    <property type="match status" value="1"/>
</dbReference>
<evidence type="ECO:0008006" key="3">
    <source>
        <dbReference type="Google" id="ProtNLM"/>
    </source>
</evidence>
<dbReference type="SUPFAM" id="SSF56112">
    <property type="entry name" value="Protein kinase-like (PK-like)"/>
    <property type="match status" value="1"/>
</dbReference>